<organism evidence="1 2">
    <name type="scientific">Bacteroides muris</name>
    <name type="common">ex Afrizal et al. 2022</name>
    <dbReference type="NCBI Taxonomy" id="2516960"/>
    <lineage>
        <taxon>Bacteria</taxon>
        <taxon>Pseudomonadati</taxon>
        <taxon>Bacteroidota</taxon>
        <taxon>Bacteroidia</taxon>
        <taxon>Bacteroidales</taxon>
        <taxon>Bacteroidaceae</taxon>
        <taxon>Bacteroides</taxon>
    </lineage>
</organism>
<gene>
    <name evidence="1" type="ORF">E5355_02630</name>
</gene>
<accession>A0A4S2B4T7</accession>
<reference evidence="1 2" key="1">
    <citation type="submission" date="2019-04" db="EMBL/GenBank/DDBJ databases">
        <title>Microbes associate with the intestines of laboratory mice.</title>
        <authorList>
            <person name="Navarre W."/>
            <person name="Wong E."/>
            <person name="Huang K."/>
            <person name="Tropini C."/>
            <person name="Ng K."/>
            <person name="Yu B."/>
        </authorList>
    </citation>
    <scope>NUCLEOTIDE SEQUENCE [LARGE SCALE GENOMIC DNA]</scope>
    <source>
        <strain evidence="1 2">NM69_E16B</strain>
    </source>
</reference>
<proteinExistence type="predicted"/>
<name>A0A4S2B4T7_9BACE</name>
<evidence type="ECO:0000313" key="1">
    <source>
        <dbReference type="EMBL" id="TGY09136.1"/>
    </source>
</evidence>
<protein>
    <submittedName>
        <fullName evidence="1">Uncharacterized protein</fullName>
    </submittedName>
</protein>
<comment type="caution">
    <text evidence="1">The sequence shown here is derived from an EMBL/GenBank/DDBJ whole genome shotgun (WGS) entry which is preliminary data.</text>
</comment>
<dbReference type="EMBL" id="SRYZ01000003">
    <property type="protein sequence ID" value="TGY09136.1"/>
    <property type="molecule type" value="Genomic_DNA"/>
</dbReference>
<keyword evidence="2" id="KW-1185">Reference proteome</keyword>
<evidence type="ECO:0000313" key="2">
    <source>
        <dbReference type="Proteomes" id="UP000310532"/>
    </source>
</evidence>
<dbReference type="AlphaFoldDB" id="A0A4S2B4T7"/>
<dbReference type="Proteomes" id="UP000310532">
    <property type="component" value="Unassembled WGS sequence"/>
</dbReference>
<sequence>MCDEVTDCNSIAFYCKTTALILQCHCKQLCSVAATGMQCDCNCFAVLLQHVCSDAAKGMQ</sequence>